<dbReference type="Proteomes" id="UP000177528">
    <property type="component" value="Unassembled WGS sequence"/>
</dbReference>
<dbReference type="AlphaFoldDB" id="A0A1G1X480"/>
<proteinExistence type="predicted"/>
<reference evidence="1 2" key="1">
    <citation type="journal article" date="2016" name="Nat. Commun.">
        <title>Thousands of microbial genomes shed light on interconnected biogeochemical processes in an aquifer system.</title>
        <authorList>
            <person name="Anantharaman K."/>
            <person name="Brown C.T."/>
            <person name="Hug L.A."/>
            <person name="Sharon I."/>
            <person name="Castelle C.J."/>
            <person name="Probst A.J."/>
            <person name="Thomas B.C."/>
            <person name="Singh A."/>
            <person name="Wilkins M.J."/>
            <person name="Karaoz U."/>
            <person name="Brodie E.L."/>
            <person name="Williams K.H."/>
            <person name="Hubbard S.S."/>
            <person name="Banfield J.F."/>
        </authorList>
    </citation>
    <scope>NUCLEOTIDE SEQUENCE [LARGE SCALE GENOMIC DNA]</scope>
</reference>
<gene>
    <name evidence="1" type="ORF">A3D99_01980</name>
</gene>
<evidence type="ECO:0000313" key="1">
    <source>
        <dbReference type="EMBL" id="OGY34809.1"/>
    </source>
</evidence>
<name>A0A1G1X480_9BACT</name>
<sequence length="226" mass="26346">MEDLTVLYLTASEIKESFAVYQRTILLEAIGNYPLISVSRKPLDFGTNIIDDGKRSLSNIYRQMLRAAKMATTEFVATAEDDCLYHSNHFTFFRPKPDEFAYDQNRFALFTWGEPIYSWRNRKSNCSLIAPRKLLIEALEERFAAWPNGTPDTITGEVGRGMVERNLNITVRKSVEMFAEVSIIQFNHDNASEDRQVRHRKKLGQIKAYDLYYWGHAKNLRKKYEQ</sequence>
<organism evidence="1 2">
    <name type="scientific">Candidatus Andersenbacteria bacterium RIFCSPHIGHO2_12_FULL_45_11</name>
    <dbReference type="NCBI Taxonomy" id="1797281"/>
    <lineage>
        <taxon>Bacteria</taxon>
        <taxon>Candidatus Anderseniibacteriota</taxon>
    </lineage>
</organism>
<dbReference type="EMBL" id="MHHR01000010">
    <property type="protein sequence ID" value="OGY34809.1"/>
    <property type="molecule type" value="Genomic_DNA"/>
</dbReference>
<evidence type="ECO:0000313" key="2">
    <source>
        <dbReference type="Proteomes" id="UP000177528"/>
    </source>
</evidence>
<protein>
    <submittedName>
        <fullName evidence="1">Uncharacterized protein</fullName>
    </submittedName>
</protein>
<accession>A0A1G1X480</accession>
<comment type="caution">
    <text evidence="1">The sequence shown here is derived from an EMBL/GenBank/DDBJ whole genome shotgun (WGS) entry which is preliminary data.</text>
</comment>